<dbReference type="AlphaFoldDB" id="A0A2X3FRG4"/>
<gene>
    <name evidence="1" type="ORF">NCTC13465_05179</name>
</gene>
<name>A0A2X3FRG4_KLEPN</name>
<reference evidence="1 2" key="1">
    <citation type="submission" date="2018-06" db="EMBL/GenBank/DDBJ databases">
        <authorList>
            <consortium name="Pathogen Informatics"/>
            <person name="Doyle S."/>
        </authorList>
    </citation>
    <scope>NUCLEOTIDE SEQUENCE [LARGE SCALE GENOMIC DNA]</scope>
    <source>
        <strain evidence="1 2">NCTC13465</strain>
    </source>
</reference>
<evidence type="ECO:0000313" key="1">
    <source>
        <dbReference type="EMBL" id="SQC48965.1"/>
    </source>
</evidence>
<proteinExistence type="predicted"/>
<protein>
    <submittedName>
        <fullName evidence="1">Uncharacterized protein</fullName>
    </submittedName>
</protein>
<evidence type="ECO:0000313" key="2">
    <source>
        <dbReference type="Proteomes" id="UP000251721"/>
    </source>
</evidence>
<dbReference type="Proteomes" id="UP000251721">
    <property type="component" value="Unassembled WGS sequence"/>
</dbReference>
<dbReference type="EMBL" id="UAWQ01000019">
    <property type="protein sequence ID" value="SQC48965.1"/>
    <property type="molecule type" value="Genomic_DNA"/>
</dbReference>
<organism evidence="1 2">
    <name type="scientific">Klebsiella pneumoniae</name>
    <dbReference type="NCBI Taxonomy" id="573"/>
    <lineage>
        <taxon>Bacteria</taxon>
        <taxon>Pseudomonadati</taxon>
        <taxon>Pseudomonadota</taxon>
        <taxon>Gammaproteobacteria</taxon>
        <taxon>Enterobacterales</taxon>
        <taxon>Enterobacteriaceae</taxon>
        <taxon>Klebsiella/Raoultella group</taxon>
        <taxon>Klebsiella</taxon>
        <taxon>Klebsiella pneumoniae complex</taxon>
    </lineage>
</organism>
<accession>A0A2X3FRG4</accession>
<sequence>MAGFWIMNLRFVTELFDDLDLAFKGYIGDIAGQ</sequence>